<gene>
    <name evidence="5" type="ORF">EDI_034010</name>
</gene>
<feature type="repeat" description="Pumilio" evidence="2">
    <location>
        <begin position="314"/>
        <end position="349"/>
    </location>
</feature>
<dbReference type="SMART" id="SM00025">
    <property type="entry name" value="Pumilio"/>
    <property type="match status" value="8"/>
</dbReference>
<feature type="repeat" description="Pumilio" evidence="2">
    <location>
        <begin position="243"/>
        <end position="266"/>
    </location>
</feature>
<accession>B0EFS4</accession>
<dbReference type="OrthoDB" id="668540at2759"/>
<feature type="repeat" description="Pumilio" evidence="2">
    <location>
        <begin position="385"/>
        <end position="421"/>
    </location>
</feature>
<dbReference type="PROSITE" id="PS50303">
    <property type="entry name" value="PUM_HD"/>
    <property type="match status" value="1"/>
</dbReference>
<dbReference type="PROSITE" id="PS50302">
    <property type="entry name" value="PUM"/>
    <property type="match status" value="7"/>
</dbReference>
<dbReference type="KEGG" id="edi:EDI_034010"/>
<evidence type="ECO:0000313" key="5">
    <source>
        <dbReference type="EMBL" id="EDR26620.1"/>
    </source>
</evidence>
<feature type="domain" description="PUM-HD" evidence="4">
    <location>
        <begin position="183"/>
        <end position="522"/>
    </location>
</feature>
<keyword evidence="6" id="KW-1185">Reference proteome</keyword>
<keyword evidence="1" id="KW-0677">Repeat</keyword>
<dbReference type="OMA" id="LERMWFR"/>
<feature type="compositionally biased region" description="Acidic residues" evidence="3">
    <location>
        <begin position="112"/>
        <end position="171"/>
    </location>
</feature>
<dbReference type="InterPro" id="IPR016024">
    <property type="entry name" value="ARM-type_fold"/>
</dbReference>
<dbReference type="InterPro" id="IPR033712">
    <property type="entry name" value="Pumilio_RNA-bd"/>
</dbReference>
<protein>
    <submittedName>
        <fullName evidence="5">Pumilio, putative</fullName>
    </submittedName>
</protein>
<dbReference type="AlphaFoldDB" id="B0EFS4"/>
<evidence type="ECO:0000256" key="2">
    <source>
        <dbReference type="PROSITE-ProRule" id="PRU00317"/>
    </source>
</evidence>
<dbReference type="CDD" id="cd07920">
    <property type="entry name" value="Pumilio"/>
    <property type="match status" value="1"/>
</dbReference>
<feature type="region of interest" description="Disordered" evidence="3">
    <location>
        <begin position="14"/>
        <end position="33"/>
    </location>
</feature>
<feature type="repeat" description="Pumilio" evidence="2">
    <location>
        <begin position="422"/>
        <end position="457"/>
    </location>
</feature>
<dbReference type="InterPro" id="IPR001313">
    <property type="entry name" value="Pumilio_RNA-bd_rpt"/>
</dbReference>
<dbReference type="PANTHER" id="PTHR12537:SF12">
    <property type="entry name" value="MATERNAL PROTEIN PUMILIO"/>
    <property type="match status" value="1"/>
</dbReference>
<dbReference type="Proteomes" id="UP000008076">
    <property type="component" value="Unassembled WGS sequence"/>
</dbReference>
<dbReference type="PANTHER" id="PTHR12537">
    <property type="entry name" value="RNA BINDING PROTEIN PUMILIO-RELATED"/>
    <property type="match status" value="1"/>
</dbReference>
<dbReference type="GO" id="GO:0005737">
    <property type="term" value="C:cytoplasm"/>
    <property type="evidence" value="ECO:0007669"/>
    <property type="project" value="TreeGrafter"/>
</dbReference>
<proteinExistence type="predicted"/>
<dbReference type="InterPro" id="IPR011989">
    <property type="entry name" value="ARM-like"/>
</dbReference>
<feature type="repeat" description="Pumilio" evidence="2">
    <location>
        <begin position="458"/>
        <end position="495"/>
    </location>
</feature>
<name>B0EFS4_ENTDS</name>
<feature type="region of interest" description="Disordered" evidence="3">
    <location>
        <begin position="98"/>
        <end position="175"/>
    </location>
</feature>
<feature type="repeat" description="Pumilio" evidence="2">
    <location>
        <begin position="207"/>
        <end position="242"/>
    </location>
</feature>
<reference evidence="6" key="1">
    <citation type="submission" date="2007-12" db="EMBL/GenBank/DDBJ databases">
        <title>Annotation of Entamoeba dispar SAW760.</title>
        <authorList>
            <person name="Lorenzi H."/>
            <person name="Inman J."/>
            <person name="Schobel S."/>
            <person name="Amedeo P."/>
            <person name="Caler E."/>
        </authorList>
    </citation>
    <scope>NUCLEOTIDE SEQUENCE [LARGE SCALE GENOMIC DNA]</scope>
    <source>
        <strain evidence="6">ATCC PRA-260 / SAW760</strain>
    </source>
</reference>
<dbReference type="GO" id="GO:0010608">
    <property type="term" value="P:post-transcriptional regulation of gene expression"/>
    <property type="evidence" value="ECO:0007669"/>
    <property type="project" value="TreeGrafter"/>
</dbReference>
<evidence type="ECO:0000256" key="1">
    <source>
        <dbReference type="ARBA" id="ARBA00022737"/>
    </source>
</evidence>
<dbReference type="InterPro" id="IPR033133">
    <property type="entry name" value="PUM-HD"/>
</dbReference>
<feature type="repeat" description="Pumilio" evidence="2">
    <location>
        <begin position="278"/>
        <end position="313"/>
    </location>
</feature>
<dbReference type="Pfam" id="PF00806">
    <property type="entry name" value="PUF"/>
    <property type="match status" value="8"/>
</dbReference>
<dbReference type="GeneID" id="5882134"/>
<sequence length="526" mass="61130">MTNTSKDIVQQLLFNESRSTSAPPQMDRTGSSGEVISLEDLEKQAYRAHPEYHQYYFQQKPADPRLPKPLFAWNLPKGYETVLKKAFKTTPFNLDKILEGLSGPNLRNELGVENEESYEEEDDESEEDSDEDNTNESSEEGEDSDEDSEDTEESSEEGEEDSESYEEEEESQMNRYSRYQQPYQPNYQYNGNNYPINFGYIYPINENVALDYVSMSKEHNGSRTVQQSIEKGNETERQKIWRALQDHIVELSSDLFANYVIQKALEFIPESRHIVPQKMKGNVLRLTLHMYGCRVVQKAVEYASVKDRRLLFEELRKSLVRCIEDQNGNHVIQKCVEKGDRQMVMDIVNALQGIVLECCKHPYGCRVVQRVIESVDYDCVTELLQVIEPHSLDLTEDQYGNYVVQNVLERGYPNDRHNILQQIKGNIVRLSMGKYSSNVIEKCFKFATPNERQQILEEIYQNNGILQMMQDQFANYVVQKIIEAIDSLEREKIVELFIKPNLSILKKVTYTKHILNLLETLDDTHL</sequence>
<dbReference type="EMBL" id="DS549096">
    <property type="protein sequence ID" value="EDR26620.1"/>
    <property type="molecule type" value="Genomic_DNA"/>
</dbReference>
<dbReference type="Gene3D" id="1.25.10.10">
    <property type="entry name" value="Leucine-rich Repeat Variant"/>
    <property type="match status" value="1"/>
</dbReference>
<dbReference type="RefSeq" id="XP_001737111.1">
    <property type="nucleotide sequence ID" value="XM_001737059.1"/>
</dbReference>
<dbReference type="eggNOG" id="KOG1488">
    <property type="taxonomic scope" value="Eukaryota"/>
</dbReference>
<dbReference type="VEuPathDB" id="AmoebaDB:EDI_034010"/>
<organism evidence="6">
    <name type="scientific">Entamoeba dispar (strain ATCC PRA-260 / SAW760)</name>
    <dbReference type="NCBI Taxonomy" id="370354"/>
    <lineage>
        <taxon>Eukaryota</taxon>
        <taxon>Amoebozoa</taxon>
        <taxon>Evosea</taxon>
        <taxon>Archamoebae</taxon>
        <taxon>Mastigamoebida</taxon>
        <taxon>Entamoebidae</taxon>
        <taxon>Entamoeba</taxon>
    </lineage>
</organism>
<evidence type="ECO:0000313" key="6">
    <source>
        <dbReference type="Proteomes" id="UP000008076"/>
    </source>
</evidence>
<evidence type="ECO:0000256" key="3">
    <source>
        <dbReference type="SAM" id="MobiDB-lite"/>
    </source>
</evidence>
<dbReference type="GO" id="GO:0003730">
    <property type="term" value="F:mRNA 3'-UTR binding"/>
    <property type="evidence" value="ECO:0007669"/>
    <property type="project" value="TreeGrafter"/>
</dbReference>
<evidence type="ECO:0000259" key="4">
    <source>
        <dbReference type="PROSITE" id="PS50303"/>
    </source>
</evidence>
<dbReference type="SUPFAM" id="SSF48371">
    <property type="entry name" value="ARM repeat"/>
    <property type="match status" value="1"/>
</dbReference>